<sequence length="131" mass="14662">MDDSKKHDRIERSKKSNLERRKKVPSRTLRRAMEILGDHPLLTAREEKELARLSREGNEEARQQLIRCNLKLVASVAGKFAKKLNQSSRNDLIDLNDLVQDGILGLRFPESAITSSAGSTTPSLPSASRPT</sequence>
<dbReference type="EMBL" id="DSPJ01000039">
    <property type="protein sequence ID" value="HEX61776.1"/>
    <property type="molecule type" value="Genomic_DNA"/>
</dbReference>
<comment type="caution">
    <text evidence="3">The sequence shown here is derived from an EMBL/GenBank/DDBJ whole genome shotgun (WGS) entry which is preliminary data.</text>
</comment>
<dbReference type="SUPFAM" id="SSF88946">
    <property type="entry name" value="Sigma2 domain of RNA polymerase sigma factors"/>
    <property type="match status" value="1"/>
</dbReference>
<evidence type="ECO:0000259" key="2">
    <source>
        <dbReference type="Pfam" id="PF00140"/>
    </source>
</evidence>
<dbReference type="GO" id="GO:0016987">
    <property type="term" value="F:sigma factor activity"/>
    <property type="evidence" value="ECO:0007669"/>
    <property type="project" value="InterPro"/>
</dbReference>
<dbReference type="AlphaFoldDB" id="A0A831Z0T1"/>
<organism evidence="3">
    <name type="scientific">candidate division WWE3 bacterium</name>
    <dbReference type="NCBI Taxonomy" id="2053526"/>
    <lineage>
        <taxon>Bacteria</taxon>
        <taxon>Katanobacteria</taxon>
    </lineage>
</organism>
<feature type="domain" description="RNA polymerase sigma-70 region 1.2" evidence="2">
    <location>
        <begin position="37"/>
        <end position="60"/>
    </location>
</feature>
<gene>
    <name evidence="3" type="ORF">ENR01_01300</name>
</gene>
<dbReference type="InterPro" id="IPR009042">
    <property type="entry name" value="RNA_pol_sigma70_r1_2"/>
</dbReference>
<proteinExistence type="predicted"/>
<feature type="region of interest" description="Disordered" evidence="1">
    <location>
        <begin position="111"/>
        <end position="131"/>
    </location>
</feature>
<dbReference type="Pfam" id="PF00140">
    <property type="entry name" value="Sigma70_r1_2"/>
    <property type="match status" value="1"/>
</dbReference>
<evidence type="ECO:0000313" key="3">
    <source>
        <dbReference type="EMBL" id="HEX61776.1"/>
    </source>
</evidence>
<feature type="compositionally biased region" description="Polar residues" evidence="1">
    <location>
        <begin position="112"/>
        <end position="131"/>
    </location>
</feature>
<name>A0A831Z0T1_UNCKA</name>
<dbReference type="InterPro" id="IPR013325">
    <property type="entry name" value="RNA_pol_sigma_r2"/>
</dbReference>
<feature type="compositionally biased region" description="Basic and acidic residues" evidence="1">
    <location>
        <begin position="1"/>
        <end position="19"/>
    </location>
</feature>
<accession>A0A831Z0T1</accession>
<dbReference type="GO" id="GO:0003677">
    <property type="term" value="F:DNA binding"/>
    <property type="evidence" value="ECO:0007669"/>
    <property type="project" value="InterPro"/>
</dbReference>
<protein>
    <recommendedName>
        <fullName evidence="2">RNA polymerase sigma-70 region 1.2 domain-containing protein</fullName>
    </recommendedName>
</protein>
<reference evidence="3" key="1">
    <citation type="journal article" date="2020" name="mSystems">
        <title>Genome- and Community-Level Interaction Insights into Carbon Utilization and Element Cycling Functions of Hydrothermarchaeota in Hydrothermal Sediment.</title>
        <authorList>
            <person name="Zhou Z."/>
            <person name="Liu Y."/>
            <person name="Xu W."/>
            <person name="Pan J."/>
            <person name="Luo Z.H."/>
            <person name="Li M."/>
        </authorList>
    </citation>
    <scope>NUCLEOTIDE SEQUENCE [LARGE SCALE GENOMIC DNA]</scope>
    <source>
        <strain evidence="3">SpSt-361</strain>
    </source>
</reference>
<evidence type="ECO:0000256" key="1">
    <source>
        <dbReference type="SAM" id="MobiDB-lite"/>
    </source>
</evidence>
<feature type="region of interest" description="Disordered" evidence="1">
    <location>
        <begin position="1"/>
        <end position="26"/>
    </location>
</feature>
<dbReference type="Gene3D" id="1.20.120.1810">
    <property type="match status" value="1"/>
</dbReference>
<dbReference type="GO" id="GO:0006352">
    <property type="term" value="P:DNA-templated transcription initiation"/>
    <property type="evidence" value="ECO:0007669"/>
    <property type="project" value="InterPro"/>
</dbReference>